<dbReference type="EMBL" id="JAVTTP010000001">
    <property type="protein sequence ID" value="MDT7828816.1"/>
    <property type="molecule type" value="Genomic_DNA"/>
</dbReference>
<proteinExistence type="predicted"/>
<evidence type="ECO:0000313" key="2">
    <source>
        <dbReference type="EMBL" id="MDT7828816.1"/>
    </source>
</evidence>
<evidence type="ECO:0000313" key="3">
    <source>
        <dbReference type="Proteomes" id="UP001250656"/>
    </source>
</evidence>
<keyword evidence="3" id="KW-1185">Reference proteome</keyword>
<dbReference type="SUPFAM" id="SSF69318">
    <property type="entry name" value="Integrin alpha N-terminal domain"/>
    <property type="match status" value="1"/>
</dbReference>
<comment type="caution">
    <text evidence="2">The sequence shown here is derived from an EMBL/GenBank/DDBJ whole genome shotgun (WGS) entry which is preliminary data.</text>
</comment>
<dbReference type="PANTHER" id="PTHR45460:SF2">
    <property type="entry name" value="ALPHA 1,3 GLUCANASE, GH71 FAMILY (EUROFUNG)"/>
    <property type="match status" value="1"/>
</dbReference>
<dbReference type="InterPro" id="IPR013517">
    <property type="entry name" value="FG-GAP"/>
</dbReference>
<dbReference type="Gene3D" id="2.130.10.130">
    <property type="entry name" value="Integrin alpha, N-terminal"/>
    <property type="match status" value="2"/>
</dbReference>
<name>A0ABU3L4Z0_9FLAO</name>
<organism evidence="2 3">
    <name type="scientific">Pricia mediterranea</name>
    <dbReference type="NCBI Taxonomy" id="3076079"/>
    <lineage>
        <taxon>Bacteria</taxon>
        <taxon>Pseudomonadati</taxon>
        <taxon>Bacteroidota</taxon>
        <taxon>Flavobacteriia</taxon>
        <taxon>Flavobacteriales</taxon>
        <taxon>Flavobacteriaceae</taxon>
        <taxon>Pricia</taxon>
    </lineage>
</organism>
<dbReference type="PANTHER" id="PTHR45460">
    <property type="entry name" value="SIMILAR TO CYSTEINE PROTEINASE"/>
    <property type="match status" value="1"/>
</dbReference>
<keyword evidence="1" id="KW-0732">Signal</keyword>
<dbReference type="Pfam" id="PF13517">
    <property type="entry name" value="FG-GAP_3"/>
    <property type="match status" value="2"/>
</dbReference>
<gene>
    <name evidence="2" type="ORF">RQM65_09090</name>
</gene>
<dbReference type="RefSeq" id="WP_314014345.1">
    <property type="nucleotide sequence ID" value="NZ_JAVTTP010000001.1"/>
</dbReference>
<sequence length="394" mass="43808">MRTSNYIIFSWHSGKIAALLCLAQMAYGQADRATDFKKFTITRDFISEGVAAADLNNDGLLDIVAGYYWFEAPTWVRREMAPSRIFDPYKEYSDSFLNLGMDVNLDGWDDVVIIDYPGMAGFWFENPRNKSGAWQKHSIADAMGISNESPGFIDIDGDGRLDILCGDVDKKQIVWLQAPLDPGQTEWSRFALSKENAPGTEQYSHGIGYGDVNNDGIEDVVVTEGWFEGKADKSSGDWKFHPADLGEPCSHMQVMDVNGDGTNDVVSASAHKLGVWWHEQLADQNFVTHLISTTTAQTHASILADINGDGRADFITGKRFLAHNGNDAGDADTPYLFWIEFTPGKKPYFKEHLIDSDSGAGLNIAVRDMNKDERPDIIIANKNGVFLFENRIPD</sequence>
<dbReference type="InterPro" id="IPR028994">
    <property type="entry name" value="Integrin_alpha_N"/>
</dbReference>
<dbReference type="Proteomes" id="UP001250656">
    <property type="component" value="Unassembled WGS sequence"/>
</dbReference>
<evidence type="ECO:0000256" key="1">
    <source>
        <dbReference type="ARBA" id="ARBA00022729"/>
    </source>
</evidence>
<protein>
    <submittedName>
        <fullName evidence="2">VCBS repeat-containing protein</fullName>
    </submittedName>
</protein>
<accession>A0ABU3L4Z0</accession>
<reference evidence="2 3" key="1">
    <citation type="submission" date="2023-09" db="EMBL/GenBank/DDBJ databases">
        <title>Novel taxa isolated from Blanes Bay.</title>
        <authorList>
            <person name="Rey-Velasco X."/>
            <person name="Lucena T."/>
        </authorList>
    </citation>
    <scope>NUCLEOTIDE SEQUENCE [LARGE SCALE GENOMIC DNA]</scope>
    <source>
        <strain evidence="2 3">S334</strain>
    </source>
</reference>